<evidence type="ECO:0000313" key="1">
    <source>
        <dbReference type="EMBL" id="TLP59274.1"/>
    </source>
</evidence>
<dbReference type="EMBL" id="VAUA01000009">
    <property type="protein sequence ID" value="TLP59274.1"/>
    <property type="molecule type" value="Genomic_DNA"/>
</dbReference>
<reference evidence="1 2" key="1">
    <citation type="submission" date="2019-05" db="EMBL/GenBank/DDBJ databases">
        <title>Draft genome sequence of Pelagicola sp. DSW4-44.</title>
        <authorList>
            <person name="Oh J."/>
        </authorList>
    </citation>
    <scope>NUCLEOTIDE SEQUENCE [LARGE SCALE GENOMIC DNA]</scope>
    <source>
        <strain evidence="1 2">DSW4-44</strain>
    </source>
</reference>
<organism evidence="1 2">
    <name type="scientific">Parasedimentitalea maritima</name>
    <dbReference type="NCBI Taxonomy" id="2578117"/>
    <lineage>
        <taxon>Bacteria</taxon>
        <taxon>Pseudomonadati</taxon>
        <taxon>Pseudomonadota</taxon>
        <taxon>Alphaproteobacteria</taxon>
        <taxon>Rhodobacterales</taxon>
        <taxon>Paracoccaceae</taxon>
        <taxon>Parasedimentitalea</taxon>
    </lineage>
</organism>
<dbReference type="RefSeq" id="WP_138164285.1">
    <property type="nucleotide sequence ID" value="NZ_VAUA01000009.1"/>
</dbReference>
<dbReference type="Proteomes" id="UP000305041">
    <property type="component" value="Unassembled WGS sequence"/>
</dbReference>
<accession>A0ABY2UR90</accession>
<protein>
    <submittedName>
        <fullName evidence="1">Uncharacterized protein</fullName>
    </submittedName>
</protein>
<proteinExistence type="predicted"/>
<comment type="caution">
    <text evidence="1">The sequence shown here is derived from an EMBL/GenBank/DDBJ whole genome shotgun (WGS) entry which is preliminary data.</text>
</comment>
<evidence type="ECO:0000313" key="2">
    <source>
        <dbReference type="Proteomes" id="UP000305041"/>
    </source>
</evidence>
<keyword evidence="2" id="KW-1185">Reference proteome</keyword>
<gene>
    <name evidence="1" type="ORF">FEE96_16850</name>
</gene>
<name>A0ABY2UR90_9RHOB</name>
<sequence length="731" mass="80002">MRHRMGWAAAGGDIGKQDRRVAVRSLLTTADGDARQLSAAFESTAKGAAYTAVSIDDGEVDPEKLQETLLSALAEGKVRNPMLVWRPVLVALHAIETGVLSEGQNIAVICHSSKGLSVQKLNIRRADGRGSVLAPERREAAISVPGDIGYECLVQNARIKALGPDGLSPRTAHRALAKSVGRSALGLECRPEILRMPNGDWDVLEMADDRSLVPSAISGPLPDLSGCALVLVETVAGSSLRERITLELKSRTKRPVISLEPDAVARGALVAAGRAGDGDPVYFDFLPVLSTIVFGSDGAQSFDLINADETLEAGRVYRSPEPAQFAIPAGQPSVSVFLRKEAESRPRMATVPLEQQLSAPTPVSLWVEQKPASGRARIVLEASELGRQFAIDWDEALEDERSWEQIIADLETPPPAVPDRLVLKCGMHPWEESTRSEGLFSLLEAELEAGKVDWATFASKLAARPFGEYCISSDGILPNSIPPETVNRLDQLTEMAMRETQARIASKPTAANKDNAALQFLTWQFRRCPKTVADWLIDCAGYRSFPVGSHPFVQYQASWILIFQGLGRIASDVETENRIIQLLMSIKPETWSWRIESASMAFLLSRSDSAPLLLDPDDFERLVKQAVADFRANLHSNYTKFNYAPFLTAGLLRYRLKEPMALLLGHDPLAGDLFRAIEAAETDLLRNRSKKDPGFNRRKDKFLPILADLKTYLEGDDGNPNLLLDIYGAGP</sequence>